<dbReference type="FunFam" id="1.10.405.20:FF:000001">
    <property type="entry name" value="Amine oxidase"/>
    <property type="match status" value="1"/>
</dbReference>
<dbReference type="Gene3D" id="1.10.405.20">
    <property type="match status" value="1"/>
</dbReference>
<comment type="caution">
    <text evidence="2">The sequence shown here is derived from an EMBL/GenBank/DDBJ whole genome shotgun (WGS) entry which is preliminary data.</text>
</comment>
<evidence type="ECO:0000313" key="2">
    <source>
        <dbReference type="EMBL" id="TDH36075.1"/>
    </source>
</evidence>
<dbReference type="EMBL" id="SMSI01000002">
    <property type="protein sequence ID" value="TDH36075.1"/>
    <property type="molecule type" value="Genomic_DNA"/>
</dbReference>
<dbReference type="OrthoDB" id="20837at2"/>
<dbReference type="PANTHER" id="PTHR42923:SF17">
    <property type="entry name" value="AMINE OXIDASE DOMAIN-CONTAINING PROTEIN"/>
    <property type="match status" value="1"/>
</dbReference>
<feature type="domain" description="Amine oxidase" evidence="1">
    <location>
        <begin position="26"/>
        <end position="427"/>
    </location>
</feature>
<name>A0A4R5PKE5_9HYPH</name>
<protein>
    <submittedName>
        <fullName evidence="2">FAD-dependent oxidoreductase</fullName>
    </submittedName>
</protein>
<gene>
    <name evidence="2" type="ORF">E2A64_12315</name>
</gene>
<proteinExistence type="predicted"/>
<dbReference type="Proteomes" id="UP000295131">
    <property type="component" value="Unassembled WGS sequence"/>
</dbReference>
<sequence length="460" mass="51403">MNAPTPSKIVPGATPRLKVAVIGSGISGASAAWALDRCHDVTLYEAENRPGGHTATVDIDYDGKPVSVDTGFIVYNTLNYPNLTAMFEHLEVDTHESDMSFSLSLDQGKLEWCGDNLASVFAQKRNLFRPSFLLMLREIFRFNKLCVTDREAGHLHARSIGDYLDWRGFSPGFRNNYLVPMAAAIWSTPAHKMLDFPATHFVNFFDNHRLIHSERPQWRTVSGGSRNYLSKLLAPLGDRLRLSSPVRNVKRDDRGVEITDGRGRTERFDHVILACHTDQALAILDKPTATEAALLPAIPYRPNRVVLHRDPALMPKRRKAWASWNYLRSTNDAADADVAVSYWMNRLQGIDHDCPLFVTLNPDREPDADKVFAEFSYDHPQFGTDAMEIQEGVEAIQGHNATSYAGAWTRYGFHEDGLLSGIKAAERLGASFPWRDAPAPADPAVFARAIARREETSEVA</sequence>
<dbReference type="SUPFAM" id="SSF51905">
    <property type="entry name" value="FAD/NAD(P)-binding domain"/>
    <property type="match status" value="1"/>
</dbReference>
<dbReference type="Pfam" id="PF01593">
    <property type="entry name" value="Amino_oxidase"/>
    <property type="match status" value="1"/>
</dbReference>
<dbReference type="InterPro" id="IPR050464">
    <property type="entry name" value="Zeta_carotene_desat/Oxidored"/>
</dbReference>
<dbReference type="RefSeq" id="WP_133284775.1">
    <property type="nucleotide sequence ID" value="NZ_SMSI01000002.1"/>
</dbReference>
<dbReference type="PANTHER" id="PTHR42923">
    <property type="entry name" value="PROTOPORPHYRINOGEN OXIDASE"/>
    <property type="match status" value="1"/>
</dbReference>
<keyword evidence="3" id="KW-1185">Reference proteome</keyword>
<dbReference type="InterPro" id="IPR036188">
    <property type="entry name" value="FAD/NAD-bd_sf"/>
</dbReference>
<reference evidence="2 3" key="1">
    <citation type="journal article" date="2013" name="Int. J. Syst. Evol. Microbiol.">
        <title>Hoeflea suaedae sp. nov., an endophytic bacterium isolated from the root of the halophyte Suaeda maritima.</title>
        <authorList>
            <person name="Chung E.J."/>
            <person name="Park J.A."/>
            <person name="Pramanik P."/>
            <person name="Bibi F."/>
            <person name="Jeon C.O."/>
            <person name="Chung Y.R."/>
        </authorList>
    </citation>
    <scope>NUCLEOTIDE SEQUENCE [LARGE SCALE GENOMIC DNA]</scope>
    <source>
        <strain evidence="2 3">YC6898</strain>
    </source>
</reference>
<evidence type="ECO:0000259" key="1">
    <source>
        <dbReference type="Pfam" id="PF01593"/>
    </source>
</evidence>
<dbReference type="AlphaFoldDB" id="A0A4R5PKE5"/>
<organism evidence="2 3">
    <name type="scientific">Pseudohoeflea suaedae</name>
    <dbReference type="NCBI Taxonomy" id="877384"/>
    <lineage>
        <taxon>Bacteria</taxon>
        <taxon>Pseudomonadati</taxon>
        <taxon>Pseudomonadota</taxon>
        <taxon>Alphaproteobacteria</taxon>
        <taxon>Hyphomicrobiales</taxon>
        <taxon>Rhizobiaceae</taxon>
        <taxon>Pseudohoeflea</taxon>
    </lineage>
</organism>
<dbReference type="InterPro" id="IPR002937">
    <property type="entry name" value="Amino_oxidase"/>
</dbReference>
<dbReference type="Gene3D" id="3.50.50.60">
    <property type="entry name" value="FAD/NAD(P)-binding domain"/>
    <property type="match status" value="1"/>
</dbReference>
<dbReference type="Gene3D" id="3.30.70.1990">
    <property type="match status" value="1"/>
</dbReference>
<evidence type="ECO:0000313" key="3">
    <source>
        <dbReference type="Proteomes" id="UP000295131"/>
    </source>
</evidence>
<accession>A0A4R5PKE5</accession>
<dbReference type="GO" id="GO:0016491">
    <property type="term" value="F:oxidoreductase activity"/>
    <property type="evidence" value="ECO:0007669"/>
    <property type="project" value="InterPro"/>
</dbReference>